<evidence type="ECO:0000313" key="4">
    <source>
        <dbReference type="Proteomes" id="UP000326570"/>
    </source>
</evidence>
<dbReference type="RefSeq" id="WP_150905515.1">
    <property type="nucleotide sequence ID" value="NZ_VTWT01000012.1"/>
</dbReference>
<dbReference type="InterPro" id="IPR025665">
    <property type="entry name" value="Beta-barrel_OMP_2"/>
</dbReference>
<dbReference type="EMBL" id="VTWT01000012">
    <property type="protein sequence ID" value="KAA9325408.1"/>
    <property type="molecule type" value="Genomic_DNA"/>
</dbReference>
<accession>A0A5N1IJ20</accession>
<evidence type="ECO:0000256" key="1">
    <source>
        <dbReference type="SAM" id="SignalP"/>
    </source>
</evidence>
<protein>
    <submittedName>
        <fullName evidence="3">PorT family protein</fullName>
    </submittedName>
</protein>
<dbReference type="Proteomes" id="UP000326570">
    <property type="component" value="Unassembled WGS sequence"/>
</dbReference>
<comment type="caution">
    <text evidence="3">The sequence shown here is derived from an EMBL/GenBank/DDBJ whole genome shotgun (WGS) entry which is preliminary data.</text>
</comment>
<organism evidence="3 4">
    <name type="scientific">Adhaeribacter soli</name>
    <dbReference type="NCBI Taxonomy" id="2607655"/>
    <lineage>
        <taxon>Bacteria</taxon>
        <taxon>Pseudomonadati</taxon>
        <taxon>Bacteroidota</taxon>
        <taxon>Cytophagia</taxon>
        <taxon>Cytophagales</taxon>
        <taxon>Hymenobacteraceae</taxon>
        <taxon>Adhaeribacter</taxon>
    </lineage>
</organism>
<keyword evidence="1" id="KW-0732">Signal</keyword>
<dbReference type="AlphaFoldDB" id="A0A5N1IJ20"/>
<feature type="signal peptide" evidence="1">
    <location>
        <begin position="1"/>
        <end position="19"/>
    </location>
</feature>
<keyword evidence="4" id="KW-1185">Reference proteome</keyword>
<name>A0A5N1IJ20_9BACT</name>
<evidence type="ECO:0000259" key="2">
    <source>
        <dbReference type="Pfam" id="PF13568"/>
    </source>
</evidence>
<evidence type="ECO:0000313" key="3">
    <source>
        <dbReference type="EMBL" id="KAA9325408.1"/>
    </source>
</evidence>
<gene>
    <name evidence="3" type="ORF">F0P94_17630</name>
</gene>
<feature type="chain" id="PRO_5025064242" evidence="1">
    <location>
        <begin position="20"/>
        <end position="227"/>
    </location>
</feature>
<dbReference type="Pfam" id="PF13568">
    <property type="entry name" value="OMP_b-brl_2"/>
    <property type="match status" value="1"/>
</dbReference>
<proteinExistence type="predicted"/>
<sequence>MKKITLLAAFIFSAFFSQAQSDTGLEIGLKVSPAISNNRFSSPGDFDFQNENAKFRGSIGIVLDYFFGKNYAFNTGLDYAVKGGKISYKPFPEITNDRITDELNVQYLKIPIALKLYTNEVATDTRVYFQLGTSLNARISSKINGSNFYKDGSNNDIKANKRYNFFDADAILGAGAELQLGASTKVFGGLSYNRGLVDIDRFYEKALGNKDIAIRHNTFALDLGIKF</sequence>
<feature type="domain" description="Outer membrane protein beta-barrel" evidence="2">
    <location>
        <begin position="18"/>
        <end position="200"/>
    </location>
</feature>
<reference evidence="3 4" key="1">
    <citation type="submission" date="2019-09" db="EMBL/GenBank/DDBJ databases">
        <title>Genome sequence of Adhaeribacter sp. M2.</title>
        <authorList>
            <person name="Srinivasan S."/>
        </authorList>
    </citation>
    <scope>NUCLEOTIDE SEQUENCE [LARGE SCALE GENOMIC DNA]</scope>
    <source>
        <strain evidence="3 4">M2</strain>
    </source>
</reference>